<name>G0U5C0_TRYVY</name>
<gene>
    <name evidence="1" type="ORF">TVY486_1001220</name>
</gene>
<reference evidence="1" key="1">
    <citation type="journal article" date="2012" name="Proc. Natl. Acad. Sci. U.S.A.">
        <title>Antigenic diversity is generated by distinct evolutionary mechanisms in African trypanosome species.</title>
        <authorList>
            <person name="Jackson A.P."/>
            <person name="Berry A."/>
            <person name="Aslett M."/>
            <person name="Allison H.C."/>
            <person name="Burton P."/>
            <person name="Vavrova-Anderson J."/>
            <person name="Brown R."/>
            <person name="Browne H."/>
            <person name="Corton N."/>
            <person name="Hauser H."/>
            <person name="Gamble J."/>
            <person name="Gilderthorp R."/>
            <person name="Marcello L."/>
            <person name="McQuillan J."/>
            <person name="Otto T.D."/>
            <person name="Quail M.A."/>
            <person name="Sanders M.J."/>
            <person name="van Tonder A."/>
            <person name="Ginger M.L."/>
            <person name="Field M.C."/>
            <person name="Barry J.D."/>
            <person name="Hertz-Fowler C."/>
            <person name="Berriman M."/>
        </authorList>
    </citation>
    <scope>NUCLEOTIDE SEQUENCE</scope>
    <source>
        <strain evidence="1">Y486</strain>
    </source>
</reference>
<proteinExistence type="predicted"/>
<accession>G0U5C0</accession>
<dbReference type="AlphaFoldDB" id="G0U5C0"/>
<organism evidence="1">
    <name type="scientific">Trypanosoma vivax (strain Y486)</name>
    <dbReference type="NCBI Taxonomy" id="1055687"/>
    <lineage>
        <taxon>Eukaryota</taxon>
        <taxon>Discoba</taxon>
        <taxon>Euglenozoa</taxon>
        <taxon>Kinetoplastea</taxon>
        <taxon>Metakinetoplastina</taxon>
        <taxon>Trypanosomatida</taxon>
        <taxon>Trypanosomatidae</taxon>
        <taxon>Trypanosoma</taxon>
        <taxon>Duttonella</taxon>
    </lineage>
</organism>
<dbReference type="EMBL" id="HE573026">
    <property type="protein sequence ID" value="CCC51068.1"/>
    <property type="molecule type" value="Genomic_DNA"/>
</dbReference>
<dbReference type="VEuPathDB" id="TriTrypDB:TvY486_1001220"/>
<sequence length="244" mass="26256">MSLPMRMGAHPPICPVFINIGSSRAVTLPCFFGTLYPSIQTEARRIARQRGFGEGPRECNAASSLPAVGTGSMPVDVRLRPCGLSQHKPCLQHESWKCIWETYIAAVRERGEVSAPGVAPIAQSGTATSTCGFPLAGTRTLPVSLADTTTQCGEGVKETTMEFFRVDDFIPVHVQMLYLVRRLLGSCDDSPLSVVAIGVVAPTHEVSYFESALSDVRDGTKSAVDRCVPSVLVYSPEGLKLRIS</sequence>
<protein>
    <submittedName>
        <fullName evidence="1">Uncharacterized protein</fullName>
    </submittedName>
</protein>
<evidence type="ECO:0000313" key="1">
    <source>
        <dbReference type="EMBL" id="CCC51068.1"/>
    </source>
</evidence>
<dbReference type="OMA" id="YFISAAR"/>